<keyword evidence="1" id="KW-0812">Transmembrane</keyword>
<dbReference type="RefSeq" id="WP_136965130.1">
    <property type="nucleotide sequence ID" value="NZ_JARZHI010000001.1"/>
</dbReference>
<sequence length="127" mass="13633">MLIALSPYVAGIWILGAACLLVGVICGLLGYAECSDALTRWREHLHLLTHGAAAKGMITAAHVDTSTFVRGGHPYRIEYVFMAEGRSVKGSVEGSDATKETYGVGMPVWVLYVPGNLAMSSIWPPVR</sequence>
<feature type="transmembrane region" description="Helical" evidence="1">
    <location>
        <begin position="12"/>
        <end position="32"/>
    </location>
</feature>
<evidence type="ECO:0000313" key="3">
    <source>
        <dbReference type="Proteomes" id="UP001160301"/>
    </source>
</evidence>
<keyword evidence="1" id="KW-1133">Transmembrane helix</keyword>
<organism evidence="2 3">
    <name type="scientific">Polyangium sorediatum</name>
    <dbReference type="NCBI Taxonomy" id="889274"/>
    <lineage>
        <taxon>Bacteria</taxon>
        <taxon>Pseudomonadati</taxon>
        <taxon>Myxococcota</taxon>
        <taxon>Polyangia</taxon>
        <taxon>Polyangiales</taxon>
        <taxon>Polyangiaceae</taxon>
        <taxon>Polyangium</taxon>
    </lineage>
</organism>
<proteinExistence type="predicted"/>
<keyword evidence="3" id="KW-1185">Reference proteome</keyword>
<gene>
    <name evidence="2" type="ORF">QHF89_00460</name>
</gene>
<evidence type="ECO:0000313" key="2">
    <source>
        <dbReference type="EMBL" id="MDI1427939.1"/>
    </source>
</evidence>
<keyword evidence="1" id="KW-0472">Membrane</keyword>
<protein>
    <recommendedName>
        <fullName evidence="4">DUF3592 domain-containing protein</fullName>
    </recommendedName>
</protein>
<reference evidence="2 3" key="1">
    <citation type="submission" date="2023-04" db="EMBL/GenBank/DDBJ databases">
        <title>The genome sequence of Polyangium sorediatum DSM14670.</title>
        <authorList>
            <person name="Zhang X."/>
        </authorList>
    </citation>
    <scope>NUCLEOTIDE SEQUENCE [LARGE SCALE GENOMIC DNA]</scope>
    <source>
        <strain evidence="2 3">DSM 14670</strain>
    </source>
</reference>
<comment type="caution">
    <text evidence="2">The sequence shown here is derived from an EMBL/GenBank/DDBJ whole genome shotgun (WGS) entry which is preliminary data.</text>
</comment>
<accession>A0ABT6NI21</accession>
<evidence type="ECO:0000256" key="1">
    <source>
        <dbReference type="SAM" id="Phobius"/>
    </source>
</evidence>
<name>A0ABT6NI21_9BACT</name>
<dbReference type="Proteomes" id="UP001160301">
    <property type="component" value="Unassembled WGS sequence"/>
</dbReference>
<evidence type="ECO:0008006" key="4">
    <source>
        <dbReference type="Google" id="ProtNLM"/>
    </source>
</evidence>
<dbReference type="EMBL" id="JARZHI010000001">
    <property type="protein sequence ID" value="MDI1427939.1"/>
    <property type="molecule type" value="Genomic_DNA"/>
</dbReference>